<protein>
    <submittedName>
        <fullName evidence="2">Uncharacterized protein</fullName>
    </submittedName>
</protein>
<evidence type="ECO:0000313" key="2">
    <source>
        <dbReference type="EMBL" id="PBK70486.1"/>
    </source>
</evidence>
<name>A0A2H3C5A9_9AGAR</name>
<reference evidence="3" key="1">
    <citation type="journal article" date="2017" name="Nat. Ecol. Evol.">
        <title>Genome expansion and lineage-specific genetic innovations in the forest pathogenic fungi Armillaria.</title>
        <authorList>
            <person name="Sipos G."/>
            <person name="Prasanna A.N."/>
            <person name="Walter M.C."/>
            <person name="O'Connor E."/>
            <person name="Balint B."/>
            <person name="Krizsan K."/>
            <person name="Kiss B."/>
            <person name="Hess J."/>
            <person name="Varga T."/>
            <person name="Slot J."/>
            <person name="Riley R."/>
            <person name="Boka B."/>
            <person name="Rigling D."/>
            <person name="Barry K."/>
            <person name="Lee J."/>
            <person name="Mihaltcheva S."/>
            <person name="LaButti K."/>
            <person name="Lipzen A."/>
            <person name="Waldron R."/>
            <person name="Moloney N.M."/>
            <person name="Sperisen C."/>
            <person name="Kredics L."/>
            <person name="Vagvoelgyi C."/>
            <person name="Patrignani A."/>
            <person name="Fitzpatrick D."/>
            <person name="Nagy I."/>
            <person name="Doyle S."/>
            <person name="Anderson J.B."/>
            <person name="Grigoriev I.V."/>
            <person name="Gueldener U."/>
            <person name="Muensterkoetter M."/>
            <person name="Nagy L.G."/>
        </authorList>
    </citation>
    <scope>NUCLEOTIDE SEQUENCE [LARGE SCALE GENOMIC DNA]</scope>
    <source>
        <strain evidence="3">28-4</strain>
    </source>
</reference>
<evidence type="ECO:0000313" key="3">
    <source>
        <dbReference type="Proteomes" id="UP000218334"/>
    </source>
</evidence>
<accession>A0A2H3C5A9</accession>
<keyword evidence="3" id="KW-1185">Reference proteome</keyword>
<sequence length="57" mass="6332">MNARSVEERSPVKGTLAVCINLPGIRILLFLLYFRPFESVGSCRSLQHSLIDLRSAG</sequence>
<keyword evidence="1" id="KW-0812">Transmembrane</keyword>
<gene>
    <name evidence="2" type="ORF">ARMSODRAFT_955990</name>
</gene>
<proteinExistence type="predicted"/>
<keyword evidence="1" id="KW-1133">Transmembrane helix</keyword>
<feature type="transmembrane region" description="Helical" evidence="1">
    <location>
        <begin position="12"/>
        <end position="34"/>
    </location>
</feature>
<dbReference type="AlphaFoldDB" id="A0A2H3C5A9"/>
<evidence type="ECO:0000256" key="1">
    <source>
        <dbReference type="SAM" id="Phobius"/>
    </source>
</evidence>
<keyword evidence="1" id="KW-0472">Membrane</keyword>
<organism evidence="2 3">
    <name type="scientific">Armillaria solidipes</name>
    <dbReference type="NCBI Taxonomy" id="1076256"/>
    <lineage>
        <taxon>Eukaryota</taxon>
        <taxon>Fungi</taxon>
        <taxon>Dikarya</taxon>
        <taxon>Basidiomycota</taxon>
        <taxon>Agaricomycotina</taxon>
        <taxon>Agaricomycetes</taxon>
        <taxon>Agaricomycetidae</taxon>
        <taxon>Agaricales</taxon>
        <taxon>Marasmiineae</taxon>
        <taxon>Physalacriaceae</taxon>
        <taxon>Armillaria</taxon>
    </lineage>
</organism>
<dbReference type="EMBL" id="KZ293426">
    <property type="protein sequence ID" value="PBK70486.1"/>
    <property type="molecule type" value="Genomic_DNA"/>
</dbReference>
<dbReference type="Proteomes" id="UP000218334">
    <property type="component" value="Unassembled WGS sequence"/>
</dbReference>